<dbReference type="SUPFAM" id="SSF81383">
    <property type="entry name" value="F-box domain"/>
    <property type="match status" value="1"/>
</dbReference>
<dbReference type="Proteomes" id="UP001237642">
    <property type="component" value="Unassembled WGS sequence"/>
</dbReference>
<dbReference type="AlphaFoldDB" id="A0AAD8LX20"/>
<evidence type="ECO:0000313" key="3">
    <source>
        <dbReference type="EMBL" id="KAK1351543.1"/>
    </source>
</evidence>
<dbReference type="SMART" id="SM00256">
    <property type="entry name" value="FBOX"/>
    <property type="match status" value="1"/>
</dbReference>
<organism evidence="3 4">
    <name type="scientific">Heracleum sosnowskyi</name>
    <dbReference type="NCBI Taxonomy" id="360622"/>
    <lineage>
        <taxon>Eukaryota</taxon>
        <taxon>Viridiplantae</taxon>
        <taxon>Streptophyta</taxon>
        <taxon>Embryophyta</taxon>
        <taxon>Tracheophyta</taxon>
        <taxon>Spermatophyta</taxon>
        <taxon>Magnoliopsida</taxon>
        <taxon>eudicotyledons</taxon>
        <taxon>Gunneridae</taxon>
        <taxon>Pentapetalae</taxon>
        <taxon>asterids</taxon>
        <taxon>campanulids</taxon>
        <taxon>Apiales</taxon>
        <taxon>Apiaceae</taxon>
        <taxon>Apioideae</taxon>
        <taxon>apioid superclade</taxon>
        <taxon>Tordylieae</taxon>
        <taxon>Tordyliinae</taxon>
        <taxon>Heracleum</taxon>
    </lineage>
</organism>
<evidence type="ECO:0000313" key="4">
    <source>
        <dbReference type="Proteomes" id="UP001237642"/>
    </source>
</evidence>
<dbReference type="Gene3D" id="1.20.1280.50">
    <property type="match status" value="1"/>
</dbReference>
<dbReference type="EMBL" id="JAUIZM010000031">
    <property type="protein sequence ID" value="KAK1351543.1"/>
    <property type="molecule type" value="Genomic_DNA"/>
</dbReference>
<dbReference type="InterPro" id="IPR001810">
    <property type="entry name" value="F-box_dom"/>
</dbReference>
<sequence>MATNNPQSNESQPNQSHTNPVFNYQSKTLLEGMSSVPFENIAKRRKLDKSSIDIPYLGEGSISEILSYLDVKSLMICKSVCKLWYAVIRNNEFVEMHMSRNSGRFHFPERYGQSLNSDGIIETYQYQSSLNGLLLEKRICSERAKYRILNPSTKEILDIPYPNTREHLLCLNMYLDSSTGLYNLASISCDDKGSKFVFRVLDLGRPGNYPCCCEHLSWRTLNITEMDNINENGNYRFTILGSEVSMLYVIRVPTARFTPFTKPEIICVDLVQETRATCTAPESMLNCRLTFQLWQQKPTILSLANDKLSVWVLEDYREHKWSDKLLIPLTYLNEYPRLRKVVPGFFHADGEDVLLYKYTSVCYAYKLESKEFCPVAPSTGKNIKVADTLVSLKGMRPEKISC</sequence>
<protein>
    <recommendedName>
        <fullName evidence="2">F-box domain-containing protein</fullName>
    </recommendedName>
</protein>
<evidence type="ECO:0000256" key="1">
    <source>
        <dbReference type="SAM" id="MobiDB-lite"/>
    </source>
</evidence>
<dbReference type="InterPro" id="IPR036047">
    <property type="entry name" value="F-box-like_dom_sf"/>
</dbReference>
<feature type="domain" description="F-box" evidence="2">
    <location>
        <begin position="57"/>
        <end position="97"/>
    </location>
</feature>
<feature type="region of interest" description="Disordered" evidence="1">
    <location>
        <begin position="1"/>
        <end position="21"/>
    </location>
</feature>
<gene>
    <name evidence="3" type="ORF">POM88_054230</name>
</gene>
<comment type="caution">
    <text evidence="3">The sequence shown here is derived from an EMBL/GenBank/DDBJ whole genome shotgun (WGS) entry which is preliminary data.</text>
</comment>
<dbReference type="PANTHER" id="PTHR31111">
    <property type="entry name" value="BNAA05G37150D PROTEIN-RELATED"/>
    <property type="match status" value="1"/>
</dbReference>
<reference evidence="3" key="1">
    <citation type="submission" date="2023-02" db="EMBL/GenBank/DDBJ databases">
        <title>Genome of toxic invasive species Heracleum sosnowskyi carries increased number of genes despite the absence of recent whole-genome duplications.</title>
        <authorList>
            <person name="Schelkunov M."/>
            <person name="Shtratnikova V."/>
            <person name="Makarenko M."/>
            <person name="Klepikova A."/>
            <person name="Omelchenko D."/>
            <person name="Novikova G."/>
            <person name="Obukhova E."/>
            <person name="Bogdanov V."/>
            <person name="Penin A."/>
            <person name="Logacheva M."/>
        </authorList>
    </citation>
    <scope>NUCLEOTIDE SEQUENCE</scope>
    <source>
        <strain evidence="3">Hsosn_3</strain>
        <tissue evidence="3">Leaf</tissue>
    </source>
</reference>
<evidence type="ECO:0000259" key="2">
    <source>
        <dbReference type="SMART" id="SM00256"/>
    </source>
</evidence>
<dbReference type="Pfam" id="PF08268">
    <property type="entry name" value="FBA_3"/>
    <property type="match status" value="1"/>
</dbReference>
<dbReference type="InterPro" id="IPR013187">
    <property type="entry name" value="F-box-assoc_dom_typ3"/>
</dbReference>
<accession>A0AAD8LX20</accession>
<keyword evidence="4" id="KW-1185">Reference proteome</keyword>
<proteinExistence type="predicted"/>
<dbReference type="Pfam" id="PF00646">
    <property type="entry name" value="F-box"/>
    <property type="match status" value="1"/>
</dbReference>
<feature type="compositionally biased region" description="Low complexity" evidence="1">
    <location>
        <begin position="1"/>
        <end position="16"/>
    </location>
</feature>
<name>A0AAD8LX20_9APIA</name>
<dbReference type="PANTHER" id="PTHR31111:SF125">
    <property type="entry name" value="F-BOX PROTEIN CPR30-LIKE"/>
    <property type="match status" value="1"/>
</dbReference>
<reference evidence="3" key="2">
    <citation type="submission" date="2023-05" db="EMBL/GenBank/DDBJ databases">
        <authorList>
            <person name="Schelkunov M.I."/>
        </authorList>
    </citation>
    <scope>NUCLEOTIDE SEQUENCE</scope>
    <source>
        <strain evidence="3">Hsosn_3</strain>
        <tissue evidence="3">Leaf</tissue>
    </source>
</reference>